<reference evidence="9 10" key="1">
    <citation type="submission" date="2016-08" db="EMBL/GenBank/DDBJ databases">
        <authorList>
            <person name="Seilhamer J.J."/>
        </authorList>
    </citation>
    <scope>NUCLEOTIDE SEQUENCE [LARGE SCALE GENOMIC DNA]</scope>
    <source>
        <strain evidence="9 10">DX4</strain>
    </source>
</reference>
<dbReference type="InterPro" id="IPR020846">
    <property type="entry name" value="MFS_dom"/>
</dbReference>
<keyword evidence="5 7" id="KW-1133">Transmembrane helix</keyword>
<evidence type="ECO:0000256" key="2">
    <source>
        <dbReference type="ARBA" id="ARBA00022448"/>
    </source>
</evidence>
<dbReference type="InterPro" id="IPR036259">
    <property type="entry name" value="MFS_trans_sf"/>
</dbReference>
<feature type="transmembrane region" description="Helical" evidence="7">
    <location>
        <begin position="12"/>
        <end position="31"/>
    </location>
</feature>
<dbReference type="InterPro" id="IPR004740">
    <property type="entry name" value="Nuc_H_symport"/>
</dbReference>
<evidence type="ECO:0000256" key="7">
    <source>
        <dbReference type="SAM" id="Phobius"/>
    </source>
</evidence>
<feature type="transmembrane region" description="Helical" evidence="7">
    <location>
        <begin position="133"/>
        <end position="154"/>
    </location>
</feature>
<protein>
    <submittedName>
        <fullName evidence="9">MFS transporter</fullName>
    </submittedName>
</protein>
<dbReference type="GO" id="GO:0015213">
    <property type="term" value="F:uridine transmembrane transporter activity"/>
    <property type="evidence" value="ECO:0007669"/>
    <property type="project" value="TreeGrafter"/>
</dbReference>
<evidence type="ECO:0000256" key="4">
    <source>
        <dbReference type="ARBA" id="ARBA00022692"/>
    </source>
</evidence>
<dbReference type="PANTHER" id="PTHR23522:SF4">
    <property type="entry name" value="NUCLEOSIDE PERMEASE NUPG-RELATED"/>
    <property type="match status" value="1"/>
</dbReference>
<feature type="transmembrane region" description="Helical" evidence="7">
    <location>
        <begin position="380"/>
        <end position="400"/>
    </location>
</feature>
<feature type="transmembrane region" description="Helical" evidence="7">
    <location>
        <begin position="73"/>
        <end position="89"/>
    </location>
</feature>
<feature type="transmembrane region" description="Helical" evidence="7">
    <location>
        <begin position="43"/>
        <end position="64"/>
    </location>
</feature>
<name>A0A1D7QEM2_9SPHI</name>
<dbReference type="Pfam" id="PF03825">
    <property type="entry name" value="Nuc_H_symport"/>
    <property type="match status" value="1"/>
</dbReference>
<evidence type="ECO:0000256" key="3">
    <source>
        <dbReference type="ARBA" id="ARBA00022475"/>
    </source>
</evidence>
<feature type="domain" description="Major facilitator superfamily (MFS) profile" evidence="8">
    <location>
        <begin position="168"/>
        <end position="412"/>
    </location>
</feature>
<evidence type="ECO:0000313" key="9">
    <source>
        <dbReference type="EMBL" id="AOM77117.1"/>
    </source>
</evidence>
<proteinExistence type="predicted"/>
<dbReference type="Gene3D" id="1.20.1250.20">
    <property type="entry name" value="MFS general substrate transporter like domains"/>
    <property type="match status" value="2"/>
</dbReference>
<keyword evidence="2" id="KW-0813">Transport</keyword>
<dbReference type="GO" id="GO:0005886">
    <property type="term" value="C:plasma membrane"/>
    <property type="evidence" value="ECO:0007669"/>
    <property type="project" value="UniProtKB-SubCell"/>
</dbReference>
<dbReference type="KEGG" id="psty:BFS30_08025"/>
<feature type="transmembrane region" description="Helical" evidence="7">
    <location>
        <begin position="304"/>
        <end position="324"/>
    </location>
</feature>
<feature type="transmembrane region" description="Helical" evidence="7">
    <location>
        <begin position="281"/>
        <end position="298"/>
    </location>
</feature>
<evidence type="ECO:0000256" key="1">
    <source>
        <dbReference type="ARBA" id="ARBA00004651"/>
    </source>
</evidence>
<dbReference type="PROSITE" id="PS50850">
    <property type="entry name" value="MFS"/>
    <property type="match status" value="1"/>
</dbReference>
<evidence type="ECO:0000313" key="10">
    <source>
        <dbReference type="Proteomes" id="UP000094313"/>
    </source>
</evidence>
<keyword evidence="10" id="KW-1185">Reference proteome</keyword>
<dbReference type="OrthoDB" id="9783013at2"/>
<organism evidence="9 10">
    <name type="scientific">Pedobacter steynii</name>
    <dbReference type="NCBI Taxonomy" id="430522"/>
    <lineage>
        <taxon>Bacteria</taxon>
        <taxon>Pseudomonadati</taxon>
        <taxon>Bacteroidota</taxon>
        <taxon>Sphingobacteriia</taxon>
        <taxon>Sphingobacteriales</taxon>
        <taxon>Sphingobacteriaceae</taxon>
        <taxon>Pedobacter</taxon>
    </lineage>
</organism>
<dbReference type="SUPFAM" id="SSF103473">
    <property type="entry name" value="MFS general substrate transporter"/>
    <property type="match status" value="1"/>
</dbReference>
<feature type="transmembrane region" description="Helical" evidence="7">
    <location>
        <begin position="101"/>
        <end position="121"/>
    </location>
</feature>
<comment type="subcellular location">
    <subcellularLocation>
        <location evidence="1">Cell membrane</location>
        <topology evidence="1">Multi-pass membrane protein</topology>
    </subcellularLocation>
</comment>
<keyword evidence="6 7" id="KW-0472">Membrane</keyword>
<feature type="transmembrane region" description="Helical" evidence="7">
    <location>
        <begin position="345"/>
        <end position="365"/>
    </location>
</feature>
<gene>
    <name evidence="9" type="ORF">BFS30_08025</name>
</gene>
<dbReference type="AlphaFoldDB" id="A0A1D7QEM2"/>
<evidence type="ECO:0000256" key="6">
    <source>
        <dbReference type="ARBA" id="ARBA00023136"/>
    </source>
</evidence>
<dbReference type="RefSeq" id="WP_069378810.1">
    <property type="nucleotide sequence ID" value="NZ_CP017141.1"/>
</dbReference>
<feature type="transmembrane region" description="Helical" evidence="7">
    <location>
        <begin position="169"/>
        <end position="186"/>
    </location>
</feature>
<keyword evidence="3" id="KW-1003">Cell membrane</keyword>
<keyword evidence="4 7" id="KW-0812">Transmembrane</keyword>
<dbReference type="CDD" id="cd06177">
    <property type="entry name" value="MFS_NHS"/>
    <property type="match status" value="1"/>
</dbReference>
<feature type="transmembrane region" description="Helical" evidence="7">
    <location>
        <begin position="218"/>
        <end position="236"/>
    </location>
</feature>
<dbReference type="GO" id="GO:0015212">
    <property type="term" value="F:cytidine transmembrane transporter activity"/>
    <property type="evidence" value="ECO:0007669"/>
    <property type="project" value="TreeGrafter"/>
</dbReference>
<sequence>MNLNNRIKLSSMMFLEFFIWGAWFVTLGTFLGNNLSATGGQSASVFSTQSWGAIIAPFIIGLIADRYFNAEKILGILHLIGAVLMYQMYNATDINVFYPYVLAYMILFMPTLALVNSVSFNQMKDPEKEFSTIRVWGTIGWIAAGLLISFFFHWDTAEAAKSGMLKNTFLMAGIASLVLGLFSFALPKTPPKVASGEKVNVSEILGLNALKLLKDKNFAIFFISSILICIPLAFYYQNAHPFLSNVGLEDPTGKMTIGQISEVLFLLLLPVFFTKFGFKKTILVGMLAWGIRYALFAYGNASDLSFMLILGIALHGICYDFFFVSGQIYTNSAAGEKYKSSAQGLITLATYGVGMLIGFEVAGWITDTYKLADGSFDWKMVWIIPSGIAFVVFLLFALFFTDKKKVEAQLNH</sequence>
<accession>A0A1D7QEM2</accession>
<dbReference type="Proteomes" id="UP000094313">
    <property type="component" value="Chromosome"/>
</dbReference>
<evidence type="ECO:0000259" key="8">
    <source>
        <dbReference type="PROSITE" id="PS50850"/>
    </source>
</evidence>
<dbReference type="PANTHER" id="PTHR23522">
    <property type="entry name" value="BLL5896 PROTEIN"/>
    <property type="match status" value="1"/>
</dbReference>
<dbReference type="EMBL" id="CP017141">
    <property type="protein sequence ID" value="AOM77117.1"/>
    <property type="molecule type" value="Genomic_DNA"/>
</dbReference>
<evidence type="ECO:0000256" key="5">
    <source>
        <dbReference type="ARBA" id="ARBA00022989"/>
    </source>
</evidence>
<feature type="transmembrane region" description="Helical" evidence="7">
    <location>
        <begin position="256"/>
        <end position="274"/>
    </location>
</feature>